<evidence type="ECO:0000256" key="3">
    <source>
        <dbReference type="PIRSR" id="PIRSR016184-1"/>
    </source>
</evidence>
<keyword evidence="5" id="KW-1185">Reference proteome</keyword>
<accession>A0A0M7BEA5</accession>
<sequence length="279" mass="29875">MKLPIRQVDAFSRGVFTGNPAAVVRLDEWLPDATLLAIAAENNLAETAFLRGTGGVLELRWFTPTIEVALCGHATLASGCVVLDDHPELDEVAFETRKSGRLTVTRAGDTLTLRLPRLDPVAVEMPEGLADALGATPDAVLRAHYTADEWDDFAVFEQEADIAALAPDMRALARLGGDRASRGVICTAPAAEEGDFVSRYFAPAAGIDEDPFTGSAHCVLTPYWAERLGEKVLEARQISARVGWATCTLEEEAVTLTGRAATYLRGEIEIGDHAASANV</sequence>
<dbReference type="EC" id="5.1.-.-" evidence="4"/>
<reference evidence="4 5" key="1">
    <citation type="submission" date="2015-09" db="EMBL/GenBank/DDBJ databases">
        <authorList>
            <person name="Jackson K.R."/>
            <person name="Lunt B.L."/>
            <person name="Fisher J.N.B."/>
            <person name="Gardner A.V."/>
            <person name="Bailey M.E."/>
            <person name="Deus L.M."/>
            <person name="Earl A.S."/>
            <person name="Gibby P.D."/>
            <person name="Hartmann K.A."/>
            <person name="Liu J.E."/>
            <person name="Manci A.M."/>
            <person name="Nielsen D.A."/>
            <person name="Solomon M.B."/>
            <person name="Breakwell D.P."/>
            <person name="Burnett S.H."/>
            <person name="Grose J.H."/>
        </authorList>
    </citation>
    <scope>NUCLEOTIDE SEQUENCE [LARGE SCALE GENOMIC DNA]</scope>
    <source>
        <strain evidence="4 5">CECT 7799</strain>
    </source>
</reference>
<dbReference type="GO" id="GO:0016853">
    <property type="term" value="F:isomerase activity"/>
    <property type="evidence" value="ECO:0007669"/>
    <property type="project" value="UniProtKB-KW"/>
</dbReference>
<protein>
    <submittedName>
        <fullName evidence="4">Putative isomerase YddE</fullName>
        <ecNumber evidence="4">5.1.-.-</ecNumber>
    </submittedName>
</protein>
<comment type="similarity">
    <text evidence="1">Belongs to the PhzF family.</text>
</comment>
<dbReference type="GO" id="GO:0005737">
    <property type="term" value="C:cytoplasm"/>
    <property type="evidence" value="ECO:0007669"/>
    <property type="project" value="TreeGrafter"/>
</dbReference>
<feature type="active site" evidence="3">
    <location>
        <position position="46"/>
    </location>
</feature>
<organism evidence="4 5">
    <name type="scientific">Jannaschia seosinensis</name>
    <dbReference type="NCBI Taxonomy" id="313367"/>
    <lineage>
        <taxon>Bacteria</taxon>
        <taxon>Pseudomonadati</taxon>
        <taxon>Pseudomonadota</taxon>
        <taxon>Alphaproteobacteria</taxon>
        <taxon>Rhodobacterales</taxon>
        <taxon>Roseobacteraceae</taxon>
        <taxon>Jannaschia</taxon>
    </lineage>
</organism>
<evidence type="ECO:0000256" key="1">
    <source>
        <dbReference type="ARBA" id="ARBA00008270"/>
    </source>
</evidence>
<dbReference type="InterPro" id="IPR003719">
    <property type="entry name" value="Phenazine_PhzF-like"/>
</dbReference>
<proteinExistence type="inferred from homology"/>
<dbReference type="PIRSF" id="PIRSF016184">
    <property type="entry name" value="PhzC_PhzF"/>
    <property type="match status" value="1"/>
</dbReference>
<evidence type="ECO:0000313" key="5">
    <source>
        <dbReference type="Proteomes" id="UP000049455"/>
    </source>
</evidence>
<dbReference type="PANTHER" id="PTHR13774">
    <property type="entry name" value="PHENAZINE BIOSYNTHESIS PROTEIN"/>
    <property type="match status" value="1"/>
</dbReference>
<evidence type="ECO:0000256" key="2">
    <source>
        <dbReference type="ARBA" id="ARBA00023235"/>
    </source>
</evidence>
<dbReference type="EMBL" id="CYPR01000161">
    <property type="protein sequence ID" value="CUH39695.1"/>
    <property type="molecule type" value="Genomic_DNA"/>
</dbReference>
<dbReference type="Pfam" id="PF02567">
    <property type="entry name" value="PhzC-PhzF"/>
    <property type="match status" value="1"/>
</dbReference>
<evidence type="ECO:0000313" key="4">
    <source>
        <dbReference type="EMBL" id="CUH39695.1"/>
    </source>
</evidence>
<name>A0A0M7BEA5_9RHOB</name>
<dbReference type="Proteomes" id="UP000049455">
    <property type="component" value="Unassembled WGS sequence"/>
</dbReference>
<dbReference type="SUPFAM" id="SSF54506">
    <property type="entry name" value="Diaminopimelate epimerase-like"/>
    <property type="match status" value="1"/>
</dbReference>
<gene>
    <name evidence="4" type="primary">yddE</name>
    <name evidence="4" type="ORF">JSE7799_02423</name>
</gene>
<dbReference type="PANTHER" id="PTHR13774:SF17">
    <property type="entry name" value="PHENAZINE BIOSYNTHESIS-LIKE DOMAIN-CONTAINING PROTEIN"/>
    <property type="match status" value="1"/>
</dbReference>
<dbReference type="OrthoDB" id="9788221at2"/>
<keyword evidence="2 4" id="KW-0413">Isomerase</keyword>
<dbReference type="RefSeq" id="WP_055663852.1">
    <property type="nucleotide sequence ID" value="NZ_CYPR01000161.1"/>
</dbReference>
<dbReference type="NCBIfam" id="TIGR00654">
    <property type="entry name" value="PhzF_family"/>
    <property type="match status" value="1"/>
</dbReference>
<dbReference type="AlphaFoldDB" id="A0A0M7BEA5"/>
<dbReference type="STRING" id="313367.JSE7799_02423"/>
<dbReference type="Gene3D" id="3.10.310.10">
    <property type="entry name" value="Diaminopimelate Epimerase, Chain A, domain 1"/>
    <property type="match status" value="2"/>
</dbReference>